<dbReference type="eggNOG" id="ENOG502RAFQ">
    <property type="taxonomic scope" value="Eukaryota"/>
</dbReference>
<gene>
    <name evidence="1" type="ORF">CHGG_08560</name>
</gene>
<sequence length="350" mass="40136">MSPARPEAPASGAFIGKLRVLKAPAGFIPYGNCRPSTYIELKPKDYEFRAVMLAIHLGLSMLESHRGRQIMAEMGVKVVKYHQLQKDRLRYRDDTISMSEYAASFLETLRHYFPNIYLTNNIRRVGGAAQAERRYWSPDTSPYNPKRDGGIKMCKMIIQNIANAARILRNSTTLPKRRKNTLKNSRTGSFQMGFAIARELVHKWVGYLDCGHVFSLPGEMAPGCFWETRFLGGRLLGYMVDRSDPLGVRQAGKIYLLMGEPGETVERARELDESYVQRILNFDFEHAARPASNAPVLRRPPPEDLMERVRASVVPERFEFVFHPEELDIMNRMETYTVPVHVPNWLSRVR</sequence>
<dbReference type="GeneID" id="4395265"/>
<dbReference type="OrthoDB" id="4568882at2759"/>
<dbReference type="RefSeq" id="XP_001226487.1">
    <property type="nucleotide sequence ID" value="XM_001226486.1"/>
</dbReference>
<dbReference type="HOGENOM" id="CLU_792263_0_0_1"/>
<keyword evidence="2" id="KW-1185">Reference proteome</keyword>
<protein>
    <submittedName>
        <fullName evidence="1">Uncharacterized protein</fullName>
    </submittedName>
</protein>
<evidence type="ECO:0000313" key="2">
    <source>
        <dbReference type="Proteomes" id="UP000001056"/>
    </source>
</evidence>
<dbReference type="Proteomes" id="UP000001056">
    <property type="component" value="Unassembled WGS sequence"/>
</dbReference>
<evidence type="ECO:0000313" key="1">
    <source>
        <dbReference type="EMBL" id="EAQ84546.1"/>
    </source>
</evidence>
<dbReference type="AlphaFoldDB" id="Q2GTZ4"/>
<dbReference type="EMBL" id="CH408034">
    <property type="protein sequence ID" value="EAQ84546.1"/>
    <property type="molecule type" value="Genomic_DNA"/>
</dbReference>
<proteinExistence type="predicted"/>
<dbReference type="InParanoid" id="Q2GTZ4"/>
<organism evidence="1 2">
    <name type="scientific">Chaetomium globosum (strain ATCC 6205 / CBS 148.51 / DSM 1962 / NBRC 6347 / NRRL 1970)</name>
    <name type="common">Soil fungus</name>
    <dbReference type="NCBI Taxonomy" id="306901"/>
    <lineage>
        <taxon>Eukaryota</taxon>
        <taxon>Fungi</taxon>
        <taxon>Dikarya</taxon>
        <taxon>Ascomycota</taxon>
        <taxon>Pezizomycotina</taxon>
        <taxon>Sordariomycetes</taxon>
        <taxon>Sordariomycetidae</taxon>
        <taxon>Sordariales</taxon>
        <taxon>Chaetomiaceae</taxon>
        <taxon>Chaetomium</taxon>
    </lineage>
</organism>
<dbReference type="OMA" id="MAYINNQ"/>
<reference evidence="2" key="1">
    <citation type="journal article" date="2015" name="Genome Announc.">
        <title>Draft genome sequence of the cellulolytic fungus Chaetomium globosum.</title>
        <authorList>
            <person name="Cuomo C.A."/>
            <person name="Untereiner W.A."/>
            <person name="Ma L.-J."/>
            <person name="Grabherr M."/>
            <person name="Birren B.W."/>
        </authorList>
    </citation>
    <scope>NUCLEOTIDE SEQUENCE [LARGE SCALE GENOMIC DNA]</scope>
    <source>
        <strain evidence="2">ATCC 6205 / CBS 148.51 / DSM 1962 / NBRC 6347 / NRRL 1970</strain>
    </source>
</reference>
<accession>Q2GTZ4</accession>
<name>Q2GTZ4_CHAGB</name>
<dbReference type="VEuPathDB" id="FungiDB:CHGG_08560"/>